<dbReference type="Gene3D" id="3.40.50.12500">
    <property type="match status" value="1"/>
</dbReference>
<sequence length="272" mass="29564">MTDLAGPHRAKERTDSSGWRARFGILVIDKDPVPESEFWAMAPAGVTVHAARFASPRQAGTDAYDRPGTAVAESPDIARGLDQLGHIGLDAICLCFVTGSFLGGPGFDERFAQEASRKAHGTPVITAAQALVTAMRELDVKRPLLVIPPWFKAAIAQEAERYFAAAGFHVAGTLPFDLGIGWRELQPWEIWDSQGQRHVRPEDLYHQVRRSISADVDGIAVVGNGLRSIEAIELLERDLGLPVVTSNQAALWHSLRTAGMTASLPNWGRLLS</sequence>
<dbReference type="PANTHER" id="PTHR40267">
    <property type="entry name" value="BLR3294 PROTEIN"/>
    <property type="match status" value="1"/>
</dbReference>
<dbReference type="RefSeq" id="WP_306868316.1">
    <property type="nucleotide sequence ID" value="NZ_JAUSRB010000002.1"/>
</dbReference>
<accession>A0ABT9RCR9</accession>
<protein>
    <submittedName>
        <fullName evidence="1">Maleate cis-trans isomerase</fullName>
    </submittedName>
</protein>
<dbReference type="GO" id="GO:0016853">
    <property type="term" value="F:isomerase activity"/>
    <property type="evidence" value="ECO:0007669"/>
    <property type="project" value="UniProtKB-KW"/>
</dbReference>
<organism evidence="1 2">
    <name type="scientific">Streptosporangium brasiliense</name>
    <dbReference type="NCBI Taxonomy" id="47480"/>
    <lineage>
        <taxon>Bacteria</taxon>
        <taxon>Bacillati</taxon>
        <taxon>Actinomycetota</taxon>
        <taxon>Actinomycetes</taxon>
        <taxon>Streptosporangiales</taxon>
        <taxon>Streptosporangiaceae</taxon>
        <taxon>Streptosporangium</taxon>
    </lineage>
</organism>
<proteinExistence type="predicted"/>
<dbReference type="InterPro" id="IPR053714">
    <property type="entry name" value="Iso_Racemase_Enz_sf"/>
</dbReference>
<dbReference type="InterPro" id="IPR026286">
    <property type="entry name" value="MaiA/AMDase"/>
</dbReference>
<keyword evidence="1" id="KW-0413">Isomerase</keyword>
<reference evidence="1 2" key="1">
    <citation type="submission" date="2023-07" db="EMBL/GenBank/DDBJ databases">
        <title>Sequencing the genomes of 1000 actinobacteria strains.</title>
        <authorList>
            <person name="Klenk H.-P."/>
        </authorList>
    </citation>
    <scope>NUCLEOTIDE SEQUENCE [LARGE SCALE GENOMIC DNA]</scope>
    <source>
        <strain evidence="1 2">DSM 44109</strain>
    </source>
</reference>
<evidence type="ECO:0000313" key="2">
    <source>
        <dbReference type="Proteomes" id="UP001230426"/>
    </source>
</evidence>
<name>A0ABT9RCR9_9ACTN</name>
<dbReference type="Proteomes" id="UP001230426">
    <property type="component" value="Unassembled WGS sequence"/>
</dbReference>
<dbReference type="Pfam" id="PF17645">
    <property type="entry name" value="Amdase"/>
    <property type="match status" value="1"/>
</dbReference>
<dbReference type="PANTHER" id="PTHR40267:SF1">
    <property type="entry name" value="BLR3294 PROTEIN"/>
    <property type="match status" value="1"/>
</dbReference>
<comment type="caution">
    <text evidence="1">The sequence shown here is derived from an EMBL/GenBank/DDBJ whole genome shotgun (WGS) entry which is preliminary data.</text>
</comment>
<dbReference type="EMBL" id="JAUSRB010000002">
    <property type="protein sequence ID" value="MDP9867047.1"/>
    <property type="molecule type" value="Genomic_DNA"/>
</dbReference>
<gene>
    <name evidence="1" type="ORF">J2S55_006313</name>
</gene>
<keyword evidence="2" id="KW-1185">Reference proteome</keyword>
<evidence type="ECO:0000313" key="1">
    <source>
        <dbReference type="EMBL" id="MDP9867047.1"/>
    </source>
</evidence>